<gene>
    <name evidence="1" type="ORF">GA0061102_101541</name>
</gene>
<feature type="non-terminal residue" evidence="1">
    <location>
        <position position="1"/>
    </location>
</feature>
<proteinExistence type="predicted"/>
<accession>A0A1C3VMF1</accession>
<dbReference type="STRING" id="411945.GA0061102_101541"/>
<organism evidence="1 2">
    <name type="scientific">Rhizobium miluonense</name>
    <dbReference type="NCBI Taxonomy" id="411945"/>
    <lineage>
        <taxon>Bacteria</taxon>
        <taxon>Pseudomonadati</taxon>
        <taxon>Pseudomonadota</taxon>
        <taxon>Alphaproteobacteria</taxon>
        <taxon>Hyphomicrobiales</taxon>
        <taxon>Rhizobiaceae</taxon>
        <taxon>Rhizobium/Agrobacterium group</taxon>
        <taxon>Rhizobium</taxon>
    </lineage>
</organism>
<keyword evidence="2" id="KW-1185">Reference proteome</keyword>
<evidence type="ECO:0000313" key="2">
    <source>
        <dbReference type="Proteomes" id="UP000199435"/>
    </source>
</evidence>
<evidence type="ECO:0000313" key="1">
    <source>
        <dbReference type="EMBL" id="SCB28922.1"/>
    </source>
</evidence>
<name>A0A1C3VMF1_9HYPH</name>
<sequence length="50" mass="5389">GAAYGLGLRLAAAEQASFNSMNLNLEYGRVERFGDGSNDNRFTVAAAFQF</sequence>
<reference evidence="2" key="1">
    <citation type="submission" date="2016-08" db="EMBL/GenBank/DDBJ databases">
        <authorList>
            <person name="Varghese N."/>
            <person name="Submissions Spin"/>
        </authorList>
    </citation>
    <scope>NUCLEOTIDE SEQUENCE [LARGE SCALE GENOMIC DNA]</scope>
    <source>
        <strain evidence="2">HAMBI 2971</strain>
    </source>
</reference>
<protein>
    <submittedName>
        <fullName evidence="1">Uncharacterized protein</fullName>
    </submittedName>
</protein>
<dbReference type="EMBL" id="FMAH01000015">
    <property type="protein sequence ID" value="SCB28922.1"/>
    <property type="molecule type" value="Genomic_DNA"/>
</dbReference>
<dbReference type="AlphaFoldDB" id="A0A1C3VMF1"/>
<dbReference type="Proteomes" id="UP000199435">
    <property type="component" value="Unassembled WGS sequence"/>
</dbReference>